<keyword evidence="1" id="KW-0732">Signal</keyword>
<gene>
    <name evidence="2" type="ORF">EHI47_11800</name>
</gene>
<organism evidence="2 3">
    <name type="scientific">Rhizobium leguminosarum</name>
    <dbReference type="NCBI Taxonomy" id="384"/>
    <lineage>
        <taxon>Bacteria</taxon>
        <taxon>Pseudomonadati</taxon>
        <taxon>Pseudomonadota</taxon>
        <taxon>Alphaproteobacteria</taxon>
        <taxon>Hyphomicrobiales</taxon>
        <taxon>Rhizobiaceae</taxon>
        <taxon>Rhizobium/Agrobacterium group</taxon>
        <taxon>Rhizobium</taxon>
    </lineage>
</organism>
<evidence type="ECO:0000256" key="1">
    <source>
        <dbReference type="SAM" id="SignalP"/>
    </source>
</evidence>
<evidence type="ECO:0008006" key="4">
    <source>
        <dbReference type="Google" id="ProtNLM"/>
    </source>
</evidence>
<evidence type="ECO:0000313" key="3">
    <source>
        <dbReference type="Proteomes" id="UP000283817"/>
    </source>
</evidence>
<name>A0A444I3U9_RHILE</name>
<dbReference type="Proteomes" id="UP000283817">
    <property type="component" value="Unassembled WGS sequence"/>
</dbReference>
<feature type="signal peptide" evidence="1">
    <location>
        <begin position="1"/>
        <end position="23"/>
    </location>
</feature>
<accession>A0A444I3U9</accession>
<dbReference type="AlphaFoldDB" id="A0A444I3U9"/>
<reference evidence="2 3" key="1">
    <citation type="submission" date="2019-01" db="EMBL/GenBank/DDBJ databases">
        <title>RHIZO-ID as a novel technology for direct rhizobia identification.</title>
        <authorList>
            <person name="De Meyer S.E."/>
        </authorList>
    </citation>
    <scope>NUCLEOTIDE SEQUENCE [LARGE SCALE GENOMIC DNA]</scope>
    <source>
        <strain evidence="2 3">WSM448</strain>
    </source>
</reference>
<protein>
    <recommendedName>
        <fullName evidence="4">Secreted protein</fullName>
    </recommendedName>
</protein>
<proteinExistence type="predicted"/>
<sequence>MFRALAVSLSVSATAILCQPVFAADMIEGYRPPPATRHVVYHPEKAYVRKTFHECGQLVVEYRPPYRPHTEIVTICHPRKYVLTRY</sequence>
<comment type="caution">
    <text evidence="2">The sequence shown here is derived from an EMBL/GenBank/DDBJ whole genome shotgun (WGS) entry which is preliminary data.</text>
</comment>
<evidence type="ECO:0000313" key="2">
    <source>
        <dbReference type="EMBL" id="RWX32059.1"/>
    </source>
</evidence>
<dbReference type="EMBL" id="SBHX01000027">
    <property type="protein sequence ID" value="RWX32059.1"/>
    <property type="molecule type" value="Genomic_DNA"/>
</dbReference>
<feature type="chain" id="PRO_5019002770" description="Secreted protein" evidence="1">
    <location>
        <begin position="24"/>
        <end position="86"/>
    </location>
</feature>